<feature type="domain" description="Toprim" evidence="3">
    <location>
        <begin position="250"/>
        <end position="358"/>
    </location>
</feature>
<gene>
    <name evidence="4" type="ORF">M8523_29790</name>
</gene>
<evidence type="ECO:0000259" key="3">
    <source>
        <dbReference type="Pfam" id="PF13362"/>
    </source>
</evidence>
<dbReference type="Pfam" id="PF06048">
    <property type="entry name" value="DUF927"/>
    <property type="match status" value="1"/>
</dbReference>
<organism evidence="4 5">
    <name type="scientific">Lichenifustis flavocetrariae</name>
    <dbReference type="NCBI Taxonomy" id="2949735"/>
    <lineage>
        <taxon>Bacteria</taxon>
        <taxon>Pseudomonadati</taxon>
        <taxon>Pseudomonadota</taxon>
        <taxon>Alphaproteobacteria</taxon>
        <taxon>Hyphomicrobiales</taxon>
        <taxon>Lichenihabitantaceae</taxon>
        <taxon>Lichenifustis</taxon>
    </lineage>
</organism>
<dbReference type="InterPro" id="IPR009270">
    <property type="entry name" value="DUF927"/>
</dbReference>
<dbReference type="Proteomes" id="UP001165667">
    <property type="component" value="Unassembled WGS sequence"/>
</dbReference>
<dbReference type="RefSeq" id="WP_282588504.1">
    <property type="nucleotide sequence ID" value="NZ_JAMOIM010000040.1"/>
</dbReference>
<evidence type="ECO:0000259" key="2">
    <source>
        <dbReference type="Pfam" id="PF06048"/>
    </source>
</evidence>
<reference evidence="4" key="1">
    <citation type="submission" date="2022-05" db="EMBL/GenBank/DDBJ databases">
        <authorList>
            <person name="Pankratov T."/>
        </authorList>
    </citation>
    <scope>NUCLEOTIDE SEQUENCE</scope>
    <source>
        <strain evidence="4">BP6-180914</strain>
    </source>
</reference>
<name>A0AA41Z340_9HYPH</name>
<dbReference type="Pfam" id="PF13362">
    <property type="entry name" value="Toprim_3"/>
    <property type="match status" value="1"/>
</dbReference>
<evidence type="ECO:0000256" key="1">
    <source>
        <dbReference type="SAM" id="MobiDB-lite"/>
    </source>
</evidence>
<protein>
    <submittedName>
        <fullName evidence="4">DUF927 domain-containing protein</fullName>
    </submittedName>
</protein>
<keyword evidence="5" id="KW-1185">Reference proteome</keyword>
<dbReference type="AlphaFoldDB" id="A0AA41Z340"/>
<evidence type="ECO:0000313" key="5">
    <source>
        <dbReference type="Proteomes" id="UP001165667"/>
    </source>
</evidence>
<sequence>MNPSIYVRADEIKSAVMHRETEILSTAGVKWNAKRTHITCPYPDHGGTADWRWDDEKKLAFCTCNKPGTADNIFDVVMKCEGLADFEATKIRVAELLGRADLIKKKGGNGKVRQRQGVEDLLYPPADQRDDGLARSYLAFRLGVDAADVLMPATPTTGFKALGYFDPPAGDGKPVRVGDYPCVIFGQVGSDGRRHAHRIYVAPGGAGKADLGKTAAGYDRNPKKSARAADGDNTAGRAVLWGDPTKAKHIILCEGIETGAAIAVAFRAEVVGETIAVAAGVSAVGLESFVPYDVTKQVTVAADRDEKAKPSKPEGSRRGEKAAREFGLRNCEAISVGIAMPGSPGDGADWLDILNGAGLDAVRAGIKSAAPFQPTQAEVDTWAERPDRMVDLERIAAQYPLPKMFGTQIEYGRFGDAVWAHKRVMVGKGEDMHEIFVPIFTPFGVSARLKYVDQAEAYGLRLSVQDMAGRVRLIDAERSDFAKLNAAEVRSMLFAAGMRVLDDGEKVAVECMKAAGPEQEILIVRKPGWHELDGLADPVFVCPNGTILGLPSGHSVELSVSARLAASVAQGGTLKGWKDAAAAAIAETDCPHWTLGVIAAFAGPLIGLAGLDTCGINFSGLSSSGKSTAQKLAASAWSKAVANKDSLYQSAKATVNSIEQMASRSTGTVLVLDELAHVSGKEVGKIIYTLAGNVGKRRMSSAATLKESYSWATFAVLSAETSLEEKIRKDDGEWTAGQTVRLPDVDVTGINRTVSAAALERIDGIKTNFGHAGPAFVQAMITEGMHRDPNTIREGINGLARHIAGIGMKGIAPDSAVIRAANVFAILTLAGTLGKEFGLLPASADIQKVIAWAWAKFRGSSDAVALDPEQQAIANIQTWVAERWNVTLHDIDAETRTNREAVGWFDNEAIYIPAHRLIEAAGGTLKEAEVGKALKARECLVRTKSPKHTFVDYVPKVGKLKAYVLSRNEFGRGSERTPLKVVSGGRP</sequence>
<dbReference type="InterPro" id="IPR006171">
    <property type="entry name" value="TOPRIM_dom"/>
</dbReference>
<accession>A0AA41Z340</accession>
<dbReference type="EMBL" id="JAMOIM010000040">
    <property type="protein sequence ID" value="MCW6512127.1"/>
    <property type="molecule type" value="Genomic_DNA"/>
</dbReference>
<evidence type="ECO:0000313" key="4">
    <source>
        <dbReference type="EMBL" id="MCW6512127.1"/>
    </source>
</evidence>
<feature type="domain" description="DUF927" evidence="2">
    <location>
        <begin position="427"/>
        <end position="707"/>
    </location>
</feature>
<comment type="caution">
    <text evidence="4">The sequence shown here is derived from an EMBL/GenBank/DDBJ whole genome shotgun (WGS) entry which is preliminary data.</text>
</comment>
<proteinExistence type="predicted"/>
<feature type="region of interest" description="Disordered" evidence="1">
    <location>
        <begin position="303"/>
        <end position="322"/>
    </location>
</feature>